<evidence type="ECO:0000313" key="2">
    <source>
        <dbReference type="Proteomes" id="UP000735302"/>
    </source>
</evidence>
<evidence type="ECO:0000313" key="1">
    <source>
        <dbReference type="EMBL" id="GFN93514.1"/>
    </source>
</evidence>
<gene>
    <name evidence="1" type="ORF">PoB_002002000</name>
</gene>
<dbReference type="EMBL" id="BLXT01002349">
    <property type="protein sequence ID" value="GFN93514.1"/>
    <property type="molecule type" value="Genomic_DNA"/>
</dbReference>
<proteinExistence type="predicted"/>
<name>A0AAV3ZD32_9GAST</name>
<sequence length="123" mass="13319">MLELLPSLLARRCLALFECMEEHSTSLTAWIQAAMDAHAVEFLQTSTVELQNLEARRDVPDVCEGDVGELTAPLGGDADTTAQGHDGVAQALTAVEAFVRVRPDAVHGMGAFWLGQDIFETHL</sequence>
<protein>
    <submittedName>
        <fullName evidence="1">Uncharacterized protein</fullName>
    </submittedName>
</protein>
<organism evidence="1 2">
    <name type="scientific">Plakobranchus ocellatus</name>
    <dbReference type="NCBI Taxonomy" id="259542"/>
    <lineage>
        <taxon>Eukaryota</taxon>
        <taxon>Metazoa</taxon>
        <taxon>Spiralia</taxon>
        <taxon>Lophotrochozoa</taxon>
        <taxon>Mollusca</taxon>
        <taxon>Gastropoda</taxon>
        <taxon>Heterobranchia</taxon>
        <taxon>Euthyneura</taxon>
        <taxon>Panpulmonata</taxon>
        <taxon>Sacoglossa</taxon>
        <taxon>Placobranchoidea</taxon>
        <taxon>Plakobranchidae</taxon>
        <taxon>Plakobranchus</taxon>
    </lineage>
</organism>
<accession>A0AAV3ZD32</accession>
<comment type="caution">
    <text evidence="1">The sequence shown here is derived from an EMBL/GenBank/DDBJ whole genome shotgun (WGS) entry which is preliminary data.</text>
</comment>
<dbReference type="Proteomes" id="UP000735302">
    <property type="component" value="Unassembled WGS sequence"/>
</dbReference>
<dbReference type="AlphaFoldDB" id="A0AAV3ZD32"/>
<keyword evidence="2" id="KW-1185">Reference proteome</keyword>
<reference evidence="1 2" key="1">
    <citation type="journal article" date="2021" name="Elife">
        <title>Chloroplast acquisition without the gene transfer in kleptoplastic sea slugs, Plakobranchus ocellatus.</title>
        <authorList>
            <person name="Maeda T."/>
            <person name="Takahashi S."/>
            <person name="Yoshida T."/>
            <person name="Shimamura S."/>
            <person name="Takaki Y."/>
            <person name="Nagai Y."/>
            <person name="Toyoda A."/>
            <person name="Suzuki Y."/>
            <person name="Arimoto A."/>
            <person name="Ishii H."/>
            <person name="Satoh N."/>
            <person name="Nishiyama T."/>
            <person name="Hasebe M."/>
            <person name="Maruyama T."/>
            <person name="Minagawa J."/>
            <person name="Obokata J."/>
            <person name="Shigenobu S."/>
        </authorList>
    </citation>
    <scope>NUCLEOTIDE SEQUENCE [LARGE SCALE GENOMIC DNA]</scope>
</reference>